<dbReference type="GeneID" id="87871873"/>
<dbReference type="EMBL" id="JAULSX010000001">
    <property type="protein sequence ID" value="KAK3499745.1"/>
    <property type="molecule type" value="Genomic_DNA"/>
</dbReference>
<sequence>NIQVLHRPNQISRVNICGGFCHAIWSHRTVKLPANPSPTVRHATGRGGRAVPKRLGKIEAIGVYFQLF</sequence>
<name>A0AAJ0IG38_9PEZI</name>
<dbReference type="Proteomes" id="UP001285908">
    <property type="component" value="Unassembled WGS sequence"/>
</dbReference>
<dbReference type="RefSeq" id="XP_062697378.1">
    <property type="nucleotide sequence ID" value="XM_062834251.1"/>
</dbReference>
<protein>
    <submittedName>
        <fullName evidence="1">Uncharacterized protein</fullName>
    </submittedName>
</protein>
<feature type="non-terminal residue" evidence="1">
    <location>
        <position position="68"/>
    </location>
</feature>
<dbReference type="AlphaFoldDB" id="A0AAJ0IG38"/>
<accession>A0AAJ0IG38</accession>
<feature type="non-terminal residue" evidence="1">
    <location>
        <position position="1"/>
    </location>
</feature>
<proteinExistence type="predicted"/>
<organism evidence="1 2">
    <name type="scientific">Neurospora hispaniola</name>
    <dbReference type="NCBI Taxonomy" id="588809"/>
    <lineage>
        <taxon>Eukaryota</taxon>
        <taxon>Fungi</taxon>
        <taxon>Dikarya</taxon>
        <taxon>Ascomycota</taxon>
        <taxon>Pezizomycotina</taxon>
        <taxon>Sordariomycetes</taxon>
        <taxon>Sordariomycetidae</taxon>
        <taxon>Sordariales</taxon>
        <taxon>Sordariaceae</taxon>
        <taxon>Neurospora</taxon>
    </lineage>
</organism>
<comment type="caution">
    <text evidence="1">The sequence shown here is derived from an EMBL/GenBank/DDBJ whole genome shotgun (WGS) entry which is preliminary data.</text>
</comment>
<gene>
    <name evidence="1" type="ORF">B0T23DRAFT_286343</name>
</gene>
<evidence type="ECO:0000313" key="2">
    <source>
        <dbReference type="Proteomes" id="UP001285908"/>
    </source>
</evidence>
<evidence type="ECO:0000313" key="1">
    <source>
        <dbReference type="EMBL" id="KAK3499745.1"/>
    </source>
</evidence>
<reference evidence="1 2" key="1">
    <citation type="journal article" date="2023" name="Mol. Phylogenet. Evol.">
        <title>Genome-scale phylogeny and comparative genomics of the fungal order Sordariales.</title>
        <authorList>
            <person name="Hensen N."/>
            <person name="Bonometti L."/>
            <person name="Westerberg I."/>
            <person name="Brannstrom I.O."/>
            <person name="Guillou S."/>
            <person name="Cros-Aarteil S."/>
            <person name="Calhoun S."/>
            <person name="Haridas S."/>
            <person name="Kuo A."/>
            <person name="Mondo S."/>
            <person name="Pangilinan J."/>
            <person name="Riley R."/>
            <person name="LaButti K."/>
            <person name="Andreopoulos B."/>
            <person name="Lipzen A."/>
            <person name="Chen C."/>
            <person name="Yan M."/>
            <person name="Daum C."/>
            <person name="Ng V."/>
            <person name="Clum A."/>
            <person name="Steindorff A."/>
            <person name="Ohm R.A."/>
            <person name="Martin F."/>
            <person name="Silar P."/>
            <person name="Natvig D.O."/>
            <person name="Lalanne C."/>
            <person name="Gautier V."/>
            <person name="Ament-Velasquez S.L."/>
            <person name="Kruys A."/>
            <person name="Hutchinson M.I."/>
            <person name="Powell A.J."/>
            <person name="Barry K."/>
            <person name="Miller A.N."/>
            <person name="Grigoriev I.V."/>
            <person name="Debuchy R."/>
            <person name="Gladieux P."/>
            <person name="Hiltunen Thoren M."/>
            <person name="Johannesson H."/>
        </authorList>
    </citation>
    <scope>NUCLEOTIDE SEQUENCE [LARGE SCALE GENOMIC DNA]</scope>
    <source>
        <strain evidence="1 2">FGSC 10403</strain>
    </source>
</reference>
<keyword evidence="2" id="KW-1185">Reference proteome</keyword>